<organism evidence="5 6">
    <name type="scientific">Methanomicrobium antiquum</name>
    <dbReference type="NCBI Taxonomy" id="487686"/>
    <lineage>
        <taxon>Archaea</taxon>
        <taxon>Methanobacteriati</taxon>
        <taxon>Methanobacteriota</taxon>
        <taxon>Stenosarchaea group</taxon>
        <taxon>Methanomicrobia</taxon>
        <taxon>Methanomicrobiales</taxon>
        <taxon>Methanomicrobiaceae</taxon>
        <taxon>Methanomicrobium</taxon>
    </lineage>
</organism>
<feature type="domain" description="Response regulatory" evidence="4">
    <location>
        <begin position="3"/>
        <end position="118"/>
    </location>
</feature>
<dbReference type="KEGG" id="manq:L1994_10895"/>
<dbReference type="PROSITE" id="PS50110">
    <property type="entry name" value="RESPONSE_REGULATORY"/>
    <property type="match status" value="1"/>
</dbReference>
<keyword evidence="6" id="KW-1185">Reference proteome</keyword>
<dbReference type="GO" id="GO:0000155">
    <property type="term" value="F:phosphorelay sensor kinase activity"/>
    <property type="evidence" value="ECO:0007669"/>
    <property type="project" value="TreeGrafter"/>
</dbReference>
<dbReference type="Gene3D" id="3.30.450.20">
    <property type="entry name" value="PAS domain"/>
    <property type="match status" value="1"/>
</dbReference>
<gene>
    <name evidence="5" type="ORF">L1994_10895</name>
</gene>
<evidence type="ECO:0000259" key="3">
    <source>
        <dbReference type="PROSITE" id="PS50109"/>
    </source>
</evidence>
<dbReference type="SUPFAM" id="SSF55874">
    <property type="entry name" value="ATPase domain of HSP90 chaperone/DNA topoisomerase II/histidine kinase"/>
    <property type="match status" value="1"/>
</dbReference>
<evidence type="ECO:0000256" key="2">
    <source>
        <dbReference type="PROSITE-ProRule" id="PRU00169"/>
    </source>
</evidence>
<dbReference type="Pfam" id="PF08448">
    <property type="entry name" value="PAS_4"/>
    <property type="match status" value="1"/>
</dbReference>
<dbReference type="InterPro" id="IPR005467">
    <property type="entry name" value="His_kinase_dom"/>
</dbReference>
<dbReference type="PRINTS" id="PR00344">
    <property type="entry name" value="BCTRLSENSOR"/>
</dbReference>
<dbReference type="Proteomes" id="UP001218895">
    <property type="component" value="Chromosome"/>
</dbReference>
<dbReference type="InterPro" id="IPR003594">
    <property type="entry name" value="HATPase_dom"/>
</dbReference>
<dbReference type="PROSITE" id="PS50109">
    <property type="entry name" value="HIS_KIN"/>
    <property type="match status" value="1"/>
</dbReference>
<dbReference type="CDD" id="cd00156">
    <property type="entry name" value="REC"/>
    <property type="match status" value="1"/>
</dbReference>
<evidence type="ECO:0000259" key="4">
    <source>
        <dbReference type="PROSITE" id="PS50110"/>
    </source>
</evidence>
<dbReference type="SUPFAM" id="SSF55785">
    <property type="entry name" value="PYP-like sensor domain (PAS domain)"/>
    <property type="match status" value="1"/>
</dbReference>
<accession>A0AAF0FLC3</accession>
<dbReference type="InterPro" id="IPR004358">
    <property type="entry name" value="Sig_transdc_His_kin-like_C"/>
</dbReference>
<dbReference type="RefSeq" id="WP_278099467.1">
    <property type="nucleotide sequence ID" value="NZ_CP091092.1"/>
</dbReference>
<feature type="domain" description="Histidine kinase" evidence="3">
    <location>
        <begin position="372"/>
        <end position="479"/>
    </location>
</feature>
<dbReference type="InterPro" id="IPR011006">
    <property type="entry name" value="CheY-like_superfamily"/>
</dbReference>
<feature type="modified residue" description="4-aspartylphosphate" evidence="2">
    <location>
        <position position="53"/>
    </location>
</feature>
<dbReference type="InterPro" id="IPR001789">
    <property type="entry name" value="Sig_transdc_resp-reg_receiver"/>
</dbReference>
<dbReference type="Gene3D" id="3.40.50.2300">
    <property type="match status" value="1"/>
</dbReference>
<sequence length="495" mass="54871">MINILIVDDEESVSEITKIFLEKTGLFNATCEISAKNAIEMLKTNIFDAVVSDYEMPGLNGIEFLKTVRKSGNNIPFIIFTGRSREDVVIEALNCGVDSYIQKGGDLKSQFAELTHRIITSVEKKRAENELIFANEYNKCLIEAHVDPLVTIDCDGIIDDVNNSMEDMALCGRSSLIGKPFCDLFTKPAEVREALNLVLNNEELSDYPLYLKSEDGPAIPVLLFATLYHTGQSSLKGNSKVKGIFAELHYAGDNPDAKKSGKTKFSTDFYMDLIMHDIKNAICTGFGYCEVLSEIKNYDTEGEKYLEKTLGCFKRIERTLNCVKCLKSINSVDFSPKSVSLDEIMDEEISCYTNNTINYNRCGAYVMADSLLGSVFENIFGNAVKYGNFETKINVITRDLGDSVLIAVEDNSSGMPPEIIKDFSEGKYVRDKPCGHDGLGLFIISSLVSRYGGSVSARERVKGEPWSGTTIYLTLKKGAPEVLENEDIANEATRA</sequence>
<dbReference type="SMART" id="SM00387">
    <property type="entry name" value="HATPase_c"/>
    <property type="match status" value="1"/>
</dbReference>
<dbReference type="Pfam" id="PF02518">
    <property type="entry name" value="HATPase_c"/>
    <property type="match status" value="1"/>
</dbReference>
<dbReference type="InterPro" id="IPR035965">
    <property type="entry name" value="PAS-like_dom_sf"/>
</dbReference>
<reference evidence="5" key="1">
    <citation type="submission" date="2022-01" db="EMBL/GenBank/DDBJ databases">
        <title>Complete genome of Methanomicrobium antiquum DSM 21220.</title>
        <authorList>
            <person name="Chen S.-C."/>
            <person name="You Y.-T."/>
            <person name="Zhou Y.-Z."/>
            <person name="Lai M.-C."/>
        </authorList>
    </citation>
    <scope>NUCLEOTIDE SEQUENCE</scope>
    <source>
        <strain evidence="5">DSM 21220</strain>
    </source>
</reference>
<proteinExistence type="predicted"/>
<dbReference type="CDD" id="cd00130">
    <property type="entry name" value="PAS"/>
    <property type="match status" value="1"/>
</dbReference>
<dbReference type="SUPFAM" id="SSF52172">
    <property type="entry name" value="CheY-like"/>
    <property type="match status" value="1"/>
</dbReference>
<dbReference type="Pfam" id="PF00072">
    <property type="entry name" value="Response_reg"/>
    <property type="match status" value="1"/>
</dbReference>
<evidence type="ECO:0000313" key="5">
    <source>
        <dbReference type="EMBL" id="WFN36633.1"/>
    </source>
</evidence>
<dbReference type="InterPro" id="IPR036890">
    <property type="entry name" value="HATPase_C_sf"/>
</dbReference>
<dbReference type="Gene3D" id="3.30.565.10">
    <property type="entry name" value="Histidine kinase-like ATPase, C-terminal domain"/>
    <property type="match status" value="1"/>
</dbReference>
<dbReference type="InterPro" id="IPR000014">
    <property type="entry name" value="PAS"/>
</dbReference>
<protein>
    <submittedName>
        <fullName evidence="5">Response regulator</fullName>
    </submittedName>
</protein>
<name>A0AAF0FLC3_9EURY</name>
<evidence type="ECO:0000313" key="6">
    <source>
        <dbReference type="Proteomes" id="UP001218895"/>
    </source>
</evidence>
<keyword evidence="1 2" id="KW-0597">Phosphoprotein</keyword>
<dbReference type="PANTHER" id="PTHR43547:SF2">
    <property type="entry name" value="HYBRID SIGNAL TRANSDUCTION HISTIDINE KINASE C"/>
    <property type="match status" value="1"/>
</dbReference>
<evidence type="ECO:0000256" key="1">
    <source>
        <dbReference type="ARBA" id="ARBA00022553"/>
    </source>
</evidence>
<dbReference type="SMART" id="SM00448">
    <property type="entry name" value="REC"/>
    <property type="match status" value="1"/>
</dbReference>
<dbReference type="InterPro" id="IPR013656">
    <property type="entry name" value="PAS_4"/>
</dbReference>
<dbReference type="PANTHER" id="PTHR43547">
    <property type="entry name" value="TWO-COMPONENT HISTIDINE KINASE"/>
    <property type="match status" value="1"/>
</dbReference>
<dbReference type="AlphaFoldDB" id="A0AAF0FLC3"/>
<dbReference type="EMBL" id="CP091092">
    <property type="protein sequence ID" value="WFN36633.1"/>
    <property type="molecule type" value="Genomic_DNA"/>
</dbReference>
<dbReference type="GeneID" id="79950911"/>